<dbReference type="AlphaFoldDB" id="W4FJX8"/>
<dbReference type="EMBL" id="KI913202">
    <property type="protein sequence ID" value="ETV67124.1"/>
    <property type="molecule type" value="Genomic_DNA"/>
</dbReference>
<evidence type="ECO:0000313" key="1">
    <source>
        <dbReference type="EMBL" id="ETV67124.1"/>
    </source>
</evidence>
<accession>W4FJX8</accession>
<gene>
    <name evidence="1" type="ORF">H257_16665</name>
</gene>
<dbReference type="RefSeq" id="XP_009843493.1">
    <property type="nucleotide sequence ID" value="XM_009845191.1"/>
</dbReference>
<proteinExistence type="predicted"/>
<dbReference type="GeneID" id="20818661"/>
<organism evidence="1">
    <name type="scientific">Aphanomyces astaci</name>
    <name type="common">Crayfish plague agent</name>
    <dbReference type="NCBI Taxonomy" id="112090"/>
    <lineage>
        <taxon>Eukaryota</taxon>
        <taxon>Sar</taxon>
        <taxon>Stramenopiles</taxon>
        <taxon>Oomycota</taxon>
        <taxon>Saprolegniomycetes</taxon>
        <taxon>Saprolegniales</taxon>
        <taxon>Verrucalvaceae</taxon>
        <taxon>Aphanomyces</taxon>
    </lineage>
</organism>
<dbReference type="VEuPathDB" id="FungiDB:H257_16665"/>
<protein>
    <submittedName>
        <fullName evidence="1">Uncharacterized protein</fullName>
    </submittedName>
</protein>
<reference evidence="1" key="1">
    <citation type="submission" date="2013-12" db="EMBL/GenBank/DDBJ databases">
        <title>The Genome Sequence of Aphanomyces astaci APO3.</title>
        <authorList>
            <consortium name="The Broad Institute Genomics Platform"/>
            <person name="Russ C."/>
            <person name="Tyler B."/>
            <person name="van West P."/>
            <person name="Dieguez-Uribeondo J."/>
            <person name="Young S.K."/>
            <person name="Zeng Q."/>
            <person name="Gargeya S."/>
            <person name="Fitzgerald M."/>
            <person name="Abouelleil A."/>
            <person name="Alvarado L."/>
            <person name="Chapman S.B."/>
            <person name="Gainer-Dewar J."/>
            <person name="Goldberg J."/>
            <person name="Griggs A."/>
            <person name="Gujja S."/>
            <person name="Hansen M."/>
            <person name="Howarth C."/>
            <person name="Imamovic A."/>
            <person name="Ireland A."/>
            <person name="Larimer J."/>
            <person name="McCowan C."/>
            <person name="Murphy C."/>
            <person name="Pearson M."/>
            <person name="Poon T.W."/>
            <person name="Priest M."/>
            <person name="Roberts A."/>
            <person name="Saif S."/>
            <person name="Shea T."/>
            <person name="Sykes S."/>
            <person name="Wortman J."/>
            <person name="Nusbaum C."/>
            <person name="Birren B."/>
        </authorList>
    </citation>
    <scope>NUCLEOTIDE SEQUENCE [LARGE SCALE GENOMIC DNA]</scope>
    <source>
        <strain evidence="1">APO3</strain>
    </source>
</reference>
<sequence>MHAGEVDFIADERTVERMGKTWHQYLVHWARPHLLGYTRSWVISRFMKHCPEALGVYTRWRQHPGNLTYSEYRVRDARFLEFGENPTKTCLFQAFKIISDKLGLHLRATAADLVLFMTTNSIPLSHGIPPSKLRAFVQFLFARGLRICLKTFASELLTNQSGDPKLDLYRIVLAEGNGMFLVTTVSGHTAHVWVLTCVGSVSELTDAEGTIGVGELPSFHRNKANGPST</sequence>
<name>W4FJX8_APHAT</name>